<feature type="region of interest" description="Disordered" evidence="3">
    <location>
        <begin position="537"/>
        <end position="562"/>
    </location>
</feature>
<dbReference type="InterPro" id="IPR015915">
    <property type="entry name" value="Kelch-typ_b-propeller"/>
</dbReference>
<dbReference type="PANTHER" id="PTHR46228:SF2">
    <property type="entry name" value="KELCH REPEAT PROTEIN (AFU_ORTHOLOGUE AFUA_4G14350)"/>
    <property type="match status" value="1"/>
</dbReference>
<accession>A0AAI8VZR6</accession>
<dbReference type="Proteomes" id="UP001295740">
    <property type="component" value="Unassembled WGS sequence"/>
</dbReference>
<sequence>MLLPSCFFPGLALCISLAEATGLDPIGNLCSRWYHQSQVKNGVLYIDGGIQTFSDREPFDNPAAHDDRLNYSGLVILGQRDNYVIAVDLSKSWNWKTNISEVLINKTVALGTSNSIPKVQSGALFHGTPDDDQVYLYGGVTPDVNTSFADWQAPTTNQYTLWGFNTKSHEWTQYDVVLGAPERPSWGASAEAPEQGLAFYLNGQVTNLSSAADKQGNALPDNLGGMVVLDLVNHEATNTSTDSVDDGNPRVRGGMVYIPQIGNMGVLVSLGGATGMDASLRPVSLSQVNIFYVESSRQTESTTPNDGWYTQMITGEVPSPRVDFCLVVVSAPDNSSFNIYLYGGWDPTQTKYFDDIWVLSIPSFTWTKVYEGTLPRFAHTCHLVGNRQMITVGGINSTNLTGSGCDWEWMGVAILDLSTMEWGSIFDSNKTPYQVYEGISAVIGGGPDGGATKLLPDGGWTSTLVANLFTGTTNNTAPYSPKSGADGVTDNYFHIPSKTNVGAIVGGVVGGVALVAIAGGQCWWFSRRRRIAASAAAPTYHPEPPGEDKHQSPLGHQQSPHTHYEVTGIPVNELAGNREASELDGGHPGWYVEAPEQGGRTGPWHAR</sequence>
<evidence type="ECO:0000256" key="2">
    <source>
        <dbReference type="ARBA" id="ARBA00022737"/>
    </source>
</evidence>
<dbReference type="InterPro" id="IPR011043">
    <property type="entry name" value="Gal_Oxase/kelch_b-propeller"/>
</dbReference>
<keyword evidence="4" id="KW-0812">Transmembrane</keyword>
<evidence type="ECO:0000256" key="4">
    <source>
        <dbReference type="SAM" id="Phobius"/>
    </source>
</evidence>
<keyword evidence="7" id="KW-1185">Reference proteome</keyword>
<gene>
    <name evidence="6" type="ORF">KHLLAP_LOCUS14515</name>
</gene>
<feature type="signal peptide" evidence="5">
    <location>
        <begin position="1"/>
        <end position="20"/>
    </location>
</feature>
<keyword evidence="1" id="KW-0880">Kelch repeat</keyword>
<feature type="chain" id="PRO_5042572125" evidence="5">
    <location>
        <begin position="21"/>
        <end position="607"/>
    </location>
</feature>
<dbReference type="SUPFAM" id="SSF50965">
    <property type="entry name" value="Galactose oxidase, central domain"/>
    <property type="match status" value="2"/>
</dbReference>
<keyword evidence="4" id="KW-1133">Transmembrane helix</keyword>
<keyword evidence="2" id="KW-0677">Repeat</keyword>
<dbReference type="Pfam" id="PF24681">
    <property type="entry name" value="Kelch_KLHDC2_KLHL20_DRC7"/>
    <property type="match status" value="1"/>
</dbReference>
<dbReference type="PANTHER" id="PTHR46228">
    <property type="entry name" value="KELCH DOMAIN-CONTAINING PROTEIN"/>
    <property type="match status" value="1"/>
</dbReference>
<evidence type="ECO:0000313" key="7">
    <source>
        <dbReference type="Proteomes" id="UP001295740"/>
    </source>
</evidence>
<reference evidence="6" key="1">
    <citation type="submission" date="2023-10" db="EMBL/GenBank/DDBJ databases">
        <authorList>
            <person name="Hackl T."/>
        </authorList>
    </citation>
    <scope>NUCLEOTIDE SEQUENCE</scope>
</reference>
<evidence type="ECO:0000256" key="1">
    <source>
        <dbReference type="ARBA" id="ARBA00022441"/>
    </source>
</evidence>
<protein>
    <submittedName>
        <fullName evidence="6">Uu.00g021660.m01.CDS01</fullName>
    </submittedName>
</protein>
<dbReference type="AlphaFoldDB" id="A0AAI8VZR6"/>
<comment type="caution">
    <text evidence="6">The sequence shown here is derived from an EMBL/GenBank/DDBJ whole genome shotgun (WGS) entry which is preliminary data.</text>
</comment>
<dbReference type="Gene3D" id="2.120.10.80">
    <property type="entry name" value="Kelch-type beta propeller"/>
    <property type="match status" value="1"/>
</dbReference>
<feature type="transmembrane region" description="Helical" evidence="4">
    <location>
        <begin position="501"/>
        <end position="525"/>
    </location>
</feature>
<keyword evidence="5" id="KW-0732">Signal</keyword>
<evidence type="ECO:0000256" key="3">
    <source>
        <dbReference type="SAM" id="MobiDB-lite"/>
    </source>
</evidence>
<evidence type="ECO:0000256" key="5">
    <source>
        <dbReference type="SAM" id="SignalP"/>
    </source>
</evidence>
<evidence type="ECO:0000313" key="6">
    <source>
        <dbReference type="EMBL" id="CAJ2514047.1"/>
    </source>
</evidence>
<keyword evidence="4" id="KW-0472">Membrane</keyword>
<name>A0AAI8VZR6_9PEZI</name>
<organism evidence="6 7">
    <name type="scientific">Anthostomella pinea</name>
    <dbReference type="NCBI Taxonomy" id="933095"/>
    <lineage>
        <taxon>Eukaryota</taxon>
        <taxon>Fungi</taxon>
        <taxon>Dikarya</taxon>
        <taxon>Ascomycota</taxon>
        <taxon>Pezizomycotina</taxon>
        <taxon>Sordariomycetes</taxon>
        <taxon>Xylariomycetidae</taxon>
        <taxon>Xylariales</taxon>
        <taxon>Xylariaceae</taxon>
        <taxon>Anthostomella</taxon>
    </lineage>
</organism>
<feature type="region of interest" description="Disordered" evidence="3">
    <location>
        <begin position="579"/>
        <end position="607"/>
    </location>
</feature>
<proteinExistence type="predicted"/>
<dbReference type="EMBL" id="CAUWAG010000020">
    <property type="protein sequence ID" value="CAJ2514047.1"/>
    <property type="molecule type" value="Genomic_DNA"/>
</dbReference>